<accession>A0AA92LWY5</accession>
<dbReference type="AlphaFoldDB" id="A0AA92LWY5"/>
<gene>
    <name evidence="1" type="ORF">JOS67_07395</name>
</gene>
<dbReference type="RefSeq" id="WP_005396568.1">
    <property type="nucleotide sequence ID" value="NZ_CAJDZP010000004.1"/>
</dbReference>
<evidence type="ECO:0000313" key="1">
    <source>
        <dbReference type="EMBL" id="QRG84120.1"/>
    </source>
</evidence>
<organism evidence="1 2">
    <name type="scientific">Vibrio diabolicus</name>
    <dbReference type="NCBI Taxonomy" id="50719"/>
    <lineage>
        <taxon>Bacteria</taxon>
        <taxon>Pseudomonadati</taxon>
        <taxon>Pseudomonadota</taxon>
        <taxon>Gammaproteobacteria</taxon>
        <taxon>Vibrionales</taxon>
        <taxon>Vibrionaceae</taxon>
        <taxon>Vibrio</taxon>
        <taxon>Vibrio diabolicus subgroup</taxon>
    </lineage>
</organism>
<dbReference type="Proteomes" id="UP000596337">
    <property type="component" value="Chromosome 1"/>
</dbReference>
<name>A0AA92LWY5_9VIBR</name>
<sequence>MFSPELNGDIRVEIAYLSEYFLPFNERSLLIQMDKIKKKGGMNRPD</sequence>
<reference evidence="1 2" key="1">
    <citation type="submission" date="2021-01" db="EMBL/GenBank/DDBJ databases">
        <title>Characterization of a novel blaVMB-2- harboring plasmid in Vibrio diabolicus.</title>
        <authorList>
            <person name="Liu M."/>
        </authorList>
    </citation>
    <scope>NUCLEOTIDE SEQUENCE [LARGE SCALE GENOMIC DNA]</scope>
    <source>
        <strain evidence="1 2">SLV18</strain>
    </source>
</reference>
<evidence type="ECO:0000313" key="2">
    <source>
        <dbReference type="Proteomes" id="UP000596337"/>
    </source>
</evidence>
<protein>
    <submittedName>
        <fullName evidence="1">Uncharacterized protein</fullName>
    </submittedName>
</protein>
<dbReference type="GeneID" id="45030418"/>
<dbReference type="EMBL" id="CP069195">
    <property type="protein sequence ID" value="QRG84120.1"/>
    <property type="molecule type" value="Genomic_DNA"/>
</dbReference>
<proteinExistence type="predicted"/>